<keyword evidence="3" id="KW-1185">Reference proteome</keyword>
<evidence type="ECO:0000313" key="3">
    <source>
        <dbReference type="Proteomes" id="UP001178507"/>
    </source>
</evidence>
<protein>
    <recommendedName>
        <fullName evidence="4">Sulfotransferase</fullName>
    </recommendedName>
</protein>
<dbReference type="Proteomes" id="UP001178507">
    <property type="component" value="Unassembled WGS sequence"/>
</dbReference>
<name>A0AA36MQ41_9DINO</name>
<comment type="caution">
    <text evidence="2">The sequence shown here is derived from an EMBL/GenBank/DDBJ whole genome shotgun (WGS) entry which is preliminary data.</text>
</comment>
<dbReference type="EMBL" id="CAUJNA010000787">
    <property type="protein sequence ID" value="CAJ1381195.1"/>
    <property type="molecule type" value="Genomic_DNA"/>
</dbReference>
<evidence type="ECO:0000256" key="1">
    <source>
        <dbReference type="SAM" id="SignalP"/>
    </source>
</evidence>
<feature type="signal peptide" evidence="1">
    <location>
        <begin position="1"/>
        <end position="25"/>
    </location>
</feature>
<feature type="chain" id="PRO_5041256676" description="Sulfotransferase" evidence="1">
    <location>
        <begin position="26"/>
        <end position="409"/>
    </location>
</feature>
<evidence type="ECO:0008006" key="4">
    <source>
        <dbReference type="Google" id="ProtNLM"/>
    </source>
</evidence>
<dbReference type="InterPro" id="IPR027417">
    <property type="entry name" value="P-loop_NTPase"/>
</dbReference>
<dbReference type="Gene3D" id="3.40.50.300">
    <property type="entry name" value="P-loop containing nucleotide triphosphate hydrolases"/>
    <property type="match status" value="1"/>
</dbReference>
<evidence type="ECO:0000313" key="2">
    <source>
        <dbReference type="EMBL" id="CAJ1381195.1"/>
    </source>
</evidence>
<keyword evidence="1" id="KW-0732">Signal</keyword>
<reference evidence="2" key="1">
    <citation type="submission" date="2023-08" db="EMBL/GenBank/DDBJ databases">
        <authorList>
            <person name="Chen Y."/>
            <person name="Shah S."/>
            <person name="Dougan E. K."/>
            <person name="Thang M."/>
            <person name="Chan C."/>
        </authorList>
    </citation>
    <scope>NUCLEOTIDE SEQUENCE</scope>
</reference>
<dbReference type="AlphaFoldDB" id="A0AA36MQ41"/>
<accession>A0AA36MQ41</accession>
<proteinExistence type="predicted"/>
<organism evidence="2 3">
    <name type="scientific">Effrenium voratum</name>
    <dbReference type="NCBI Taxonomy" id="2562239"/>
    <lineage>
        <taxon>Eukaryota</taxon>
        <taxon>Sar</taxon>
        <taxon>Alveolata</taxon>
        <taxon>Dinophyceae</taxon>
        <taxon>Suessiales</taxon>
        <taxon>Symbiodiniaceae</taxon>
        <taxon>Effrenium</taxon>
    </lineage>
</organism>
<gene>
    <name evidence="2" type="ORF">EVOR1521_LOCUS8961</name>
</gene>
<sequence length="409" mass="45792">MAMLGVRDRRSSLALFMCWYAMVSSFVCTLGADTGSVLQATATNSRQLSNRDGILYPGKLRTFAHRGAKHFLLIHTPKAAGDSFLKDAPRVLPRGSTLVGNGEDCWQGGHGEGQALVMFFRHPLKHVLSQFLHCKHEGRNYMTRWSWQAFDGLYGGLKEWLGNWSGPVIQNLTRSFVLGCYNPWNQQTRHLTSANSFHPFHCNGFDALMQRHPDFDQAARHMDELHFVGMVDLYTESLCLFGFFASSTLPEGCACETHAHFNVTHHAHGVPAHELRDVEDELQKTMAEMVQTDQRIFRLALKRFKWQARYVEDVSGVQVLCPEKIQRLEEDVDTIEEMMAPRSGAPLQPSSSPSVSITRNPPLTRTANVKESCLTGSLTFNLTGALCGTFGAATGLCLAMCTRRWRVLA</sequence>